<comment type="caution">
    <text evidence="1">The sequence shown here is derived from an EMBL/GenBank/DDBJ whole genome shotgun (WGS) entry which is preliminary data.</text>
</comment>
<evidence type="ECO:0000313" key="2">
    <source>
        <dbReference type="Proteomes" id="UP000050865"/>
    </source>
</evidence>
<dbReference type="AlphaFoldDB" id="A0A0R2F969"/>
<accession>A0A0R2F969</accession>
<protein>
    <submittedName>
        <fullName evidence="1">Uncharacterized protein</fullName>
    </submittedName>
</protein>
<proteinExistence type="predicted"/>
<keyword evidence="2" id="KW-1185">Reference proteome</keyword>
<dbReference type="EMBL" id="AYZJ01000024">
    <property type="protein sequence ID" value="KRN24134.1"/>
    <property type="molecule type" value="Genomic_DNA"/>
</dbReference>
<dbReference type="Proteomes" id="UP000050865">
    <property type="component" value="Unassembled WGS sequence"/>
</dbReference>
<sequence length="102" mass="11608">MTGNNVIKIQLLVPKQAGHNQPRNINDYNIRPRLTLSYAYYQNPDTGETVDQFAEVSDAAAFLRHYYQSTLSPSIREQLTEADITPNYEAYRAKQGNEVAND</sequence>
<name>A0A0R2F969_9LACO</name>
<dbReference type="PATRIC" id="fig|1423730.4.peg.1369"/>
<organism evidence="1 2">
    <name type="scientific">Lacticaseibacillus camelliae DSM 22697 = JCM 13995</name>
    <dbReference type="NCBI Taxonomy" id="1423730"/>
    <lineage>
        <taxon>Bacteria</taxon>
        <taxon>Bacillati</taxon>
        <taxon>Bacillota</taxon>
        <taxon>Bacilli</taxon>
        <taxon>Lactobacillales</taxon>
        <taxon>Lactobacillaceae</taxon>
        <taxon>Lacticaseibacillus</taxon>
    </lineage>
</organism>
<reference evidence="1 2" key="1">
    <citation type="journal article" date="2015" name="Genome Announc.">
        <title>Expanding the biotechnology potential of lactobacilli through comparative genomics of 213 strains and associated genera.</title>
        <authorList>
            <person name="Sun Z."/>
            <person name="Harris H.M."/>
            <person name="McCann A."/>
            <person name="Guo C."/>
            <person name="Argimon S."/>
            <person name="Zhang W."/>
            <person name="Yang X."/>
            <person name="Jeffery I.B."/>
            <person name="Cooney J.C."/>
            <person name="Kagawa T.F."/>
            <person name="Liu W."/>
            <person name="Song Y."/>
            <person name="Salvetti E."/>
            <person name="Wrobel A."/>
            <person name="Rasinkangas P."/>
            <person name="Parkhill J."/>
            <person name="Rea M.C."/>
            <person name="O'Sullivan O."/>
            <person name="Ritari J."/>
            <person name="Douillard F.P."/>
            <person name="Paul Ross R."/>
            <person name="Yang R."/>
            <person name="Briner A.E."/>
            <person name="Felis G.E."/>
            <person name="de Vos W.M."/>
            <person name="Barrangou R."/>
            <person name="Klaenhammer T.R."/>
            <person name="Caufield P.W."/>
            <person name="Cui Y."/>
            <person name="Zhang H."/>
            <person name="O'Toole P.W."/>
        </authorList>
    </citation>
    <scope>NUCLEOTIDE SEQUENCE [LARGE SCALE GENOMIC DNA]</scope>
    <source>
        <strain evidence="1 2">DSM 22697</strain>
    </source>
</reference>
<gene>
    <name evidence="1" type="ORF">FC75_GL001311</name>
</gene>
<evidence type="ECO:0000313" key="1">
    <source>
        <dbReference type="EMBL" id="KRN24134.1"/>
    </source>
</evidence>